<dbReference type="AlphaFoldDB" id="A0A9D4IIW2"/>
<sequence>MDIKLLGNYLYYTAWNKVYITKLHKTNSNDIAKFANNAELGRLDSISLYSSNFLQTNAKTTSSSFMTTSTATSTPSPGIGDTKSNDDKASASQIMYIGAGAGGTVAIVIIVVVIVIVLIKCGRKAQTAARYEHNPQSGLSNDGFEHSAVYEEGAVTLRAEGEMPYSVLGNLGGVTHNSRNENTYSTLQDGNNIYDTIDRISDCPTTDAPPPPTDWGYMPRSSELSGVYLTPSEGRRSVINSSDHYSDSGSSG</sequence>
<keyword evidence="2" id="KW-0812">Transmembrane</keyword>
<feature type="compositionally biased region" description="Low complexity" evidence="1">
    <location>
        <begin position="64"/>
        <end position="76"/>
    </location>
</feature>
<accession>A0A9D4IIW2</accession>
<keyword evidence="2" id="KW-0472">Membrane</keyword>
<keyword evidence="4" id="KW-1185">Reference proteome</keyword>
<evidence type="ECO:0000313" key="3">
    <source>
        <dbReference type="EMBL" id="KAH3774739.1"/>
    </source>
</evidence>
<protein>
    <submittedName>
        <fullName evidence="3">Uncharacterized protein</fullName>
    </submittedName>
</protein>
<proteinExistence type="predicted"/>
<keyword evidence="2" id="KW-1133">Transmembrane helix</keyword>
<reference evidence="3" key="1">
    <citation type="journal article" date="2019" name="bioRxiv">
        <title>The Genome of the Zebra Mussel, Dreissena polymorpha: A Resource for Invasive Species Research.</title>
        <authorList>
            <person name="McCartney M.A."/>
            <person name="Auch B."/>
            <person name="Kono T."/>
            <person name="Mallez S."/>
            <person name="Zhang Y."/>
            <person name="Obille A."/>
            <person name="Becker A."/>
            <person name="Abrahante J.E."/>
            <person name="Garbe J."/>
            <person name="Badalamenti J.P."/>
            <person name="Herman A."/>
            <person name="Mangelson H."/>
            <person name="Liachko I."/>
            <person name="Sullivan S."/>
            <person name="Sone E.D."/>
            <person name="Koren S."/>
            <person name="Silverstein K.A.T."/>
            <person name="Beckman K.B."/>
            <person name="Gohl D.M."/>
        </authorList>
    </citation>
    <scope>NUCLEOTIDE SEQUENCE</scope>
    <source>
        <strain evidence="3">Duluth1</strain>
        <tissue evidence="3">Whole animal</tissue>
    </source>
</reference>
<evidence type="ECO:0000256" key="1">
    <source>
        <dbReference type="SAM" id="MobiDB-lite"/>
    </source>
</evidence>
<evidence type="ECO:0000256" key="2">
    <source>
        <dbReference type="SAM" id="Phobius"/>
    </source>
</evidence>
<feature type="compositionally biased region" description="Low complexity" evidence="1">
    <location>
        <begin position="241"/>
        <end position="252"/>
    </location>
</feature>
<reference evidence="3" key="2">
    <citation type="submission" date="2020-11" db="EMBL/GenBank/DDBJ databases">
        <authorList>
            <person name="McCartney M.A."/>
            <person name="Auch B."/>
            <person name="Kono T."/>
            <person name="Mallez S."/>
            <person name="Becker A."/>
            <person name="Gohl D.M."/>
            <person name="Silverstein K.A.T."/>
            <person name="Koren S."/>
            <person name="Bechman K.B."/>
            <person name="Herman A."/>
            <person name="Abrahante J.E."/>
            <person name="Garbe J."/>
        </authorList>
    </citation>
    <scope>NUCLEOTIDE SEQUENCE</scope>
    <source>
        <strain evidence="3">Duluth1</strain>
        <tissue evidence="3">Whole animal</tissue>
    </source>
</reference>
<evidence type="ECO:0000313" key="4">
    <source>
        <dbReference type="Proteomes" id="UP000828390"/>
    </source>
</evidence>
<feature type="region of interest" description="Disordered" evidence="1">
    <location>
        <begin position="64"/>
        <end position="85"/>
    </location>
</feature>
<dbReference type="EMBL" id="JAIWYP010000009">
    <property type="protein sequence ID" value="KAH3774739.1"/>
    <property type="molecule type" value="Genomic_DNA"/>
</dbReference>
<name>A0A9D4IIW2_DREPO</name>
<feature type="region of interest" description="Disordered" evidence="1">
    <location>
        <begin position="200"/>
        <end position="252"/>
    </location>
</feature>
<feature type="transmembrane region" description="Helical" evidence="2">
    <location>
        <begin position="94"/>
        <end position="119"/>
    </location>
</feature>
<dbReference type="Proteomes" id="UP000828390">
    <property type="component" value="Unassembled WGS sequence"/>
</dbReference>
<comment type="caution">
    <text evidence="3">The sequence shown here is derived from an EMBL/GenBank/DDBJ whole genome shotgun (WGS) entry which is preliminary data.</text>
</comment>
<gene>
    <name evidence="3" type="ORF">DPMN_176130</name>
</gene>
<organism evidence="3 4">
    <name type="scientific">Dreissena polymorpha</name>
    <name type="common">Zebra mussel</name>
    <name type="synonym">Mytilus polymorpha</name>
    <dbReference type="NCBI Taxonomy" id="45954"/>
    <lineage>
        <taxon>Eukaryota</taxon>
        <taxon>Metazoa</taxon>
        <taxon>Spiralia</taxon>
        <taxon>Lophotrochozoa</taxon>
        <taxon>Mollusca</taxon>
        <taxon>Bivalvia</taxon>
        <taxon>Autobranchia</taxon>
        <taxon>Heteroconchia</taxon>
        <taxon>Euheterodonta</taxon>
        <taxon>Imparidentia</taxon>
        <taxon>Neoheterodontei</taxon>
        <taxon>Myida</taxon>
        <taxon>Dreissenoidea</taxon>
        <taxon>Dreissenidae</taxon>
        <taxon>Dreissena</taxon>
    </lineage>
</organism>